<dbReference type="SUPFAM" id="SSF51182">
    <property type="entry name" value="RmlC-like cupins"/>
    <property type="match status" value="1"/>
</dbReference>
<dbReference type="EMBL" id="JAHZUY010000011">
    <property type="protein sequence ID" value="MBW8269193.1"/>
    <property type="molecule type" value="Genomic_DNA"/>
</dbReference>
<reference evidence="1 2" key="1">
    <citation type="submission" date="2021-08" db="EMBL/GenBank/DDBJ databases">
        <title>Caldovatus sediminis gen. nov., sp. nov., a moderately thermophilic bacterium isolated from a hot spring.</title>
        <authorList>
            <person name="Hu C.-J."/>
            <person name="Li W.-J."/>
            <person name="Xian W.-D."/>
        </authorList>
    </citation>
    <scope>NUCLEOTIDE SEQUENCE [LARGE SCALE GENOMIC DNA]</scope>
    <source>
        <strain evidence="1 2">SYSU G05006</strain>
    </source>
</reference>
<dbReference type="RefSeq" id="WP_220116950.1">
    <property type="nucleotide sequence ID" value="NZ_JAHZUY010000011.1"/>
</dbReference>
<evidence type="ECO:0008006" key="3">
    <source>
        <dbReference type="Google" id="ProtNLM"/>
    </source>
</evidence>
<evidence type="ECO:0000313" key="2">
    <source>
        <dbReference type="Proteomes" id="UP001519924"/>
    </source>
</evidence>
<evidence type="ECO:0000313" key="1">
    <source>
        <dbReference type="EMBL" id="MBW8269193.1"/>
    </source>
</evidence>
<accession>A0ABS7F0Q8</accession>
<name>A0ABS7F0Q8_9PROT</name>
<proteinExistence type="predicted"/>
<comment type="caution">
    <text evidence="1">The sequence shown here is derived from an EMBL/GenBank/DDBJ whole genome shotgun (WGS) entry which is preliminary data.</text>
</comment>
<dbReference type="InterPro" id="IPR014710">
    <property type="entry name" value="RmlC-like_jellyroll"/>
</dbReference>
<protein>
    <recommendedName>
        <fullName evidence="3">Cysteine dioxygenase</fullName>
    </recommendedName>
</protein>
<dbReference type="Proteomes" id="UP001519924">
    <property type="component" value="Unassembled WGS sequence"/>
</dbReference>
<dbReference type="InterPro" id="IPR011051">
    <property type="entry name" value="RmlC_Cupin_sf"/>
</dbReference>
<organism evidence="1 2">
    <name type="scientific">Caldovatus aquaticus</name>
    <dbReference type="NCBI Taxonomy" id="2865671"/>
    <lineage>
        <taxon>Bacteria</taxon>
        <taxon>Pseudomonadati</taxon>
        <taxon>Pseudomonadota</taxon>
        <taxon>Alphaproteobacteria</taxon>
        <taxon>Acetobacterales</taxon>
        <taxon>Roseomonadaceae</taxon>
        <taxon>Caldovatus</taxon>
    </lineage>
</organism>
<dbReference type="Gene3D" id="2.60.120.10">
    <property type="entry name" value="Jelly Rolls"/>
    <property type="match status" value="1"/>
</dbReference>
<sequence>MGIPLEQFAARCREALMAHPGPEGRQRVCALVKEALRDPAFVAAYIPEGTPERKVLYEDPELGFAILAHGYAGPKGSPPHDHGPSWAIYGQVAGETVMTDWECVARPAEGRPGKARRLRDYVLRPGDAHLYEPGVLHSPRRDGPTRLLRIEGVNMERVRRDPYEAVEAAPAA</sequence>
<keyword evidence="2" id="KW-1185">Reference proteome</keyword>
<gene>
    <name evidence="1" type="ORF">K1J50_06790</name>
</gene>